<evidence type="ECO:0000313" key="4">
    <source>
        <dbReference type="Proteomes" id="UP001341281"/>
    </source>
</evidence>
<proteinExistence type="predicted"/>
<dbReference type="Pfam" id="PF25071">
    <property type="entry name" value="DUF7795"/>
    <property type="match status" value="1"/>
</dbReference>
<evidence type="ECO:0000313" key="3">
    <source>
        <dbReference type="EMBL" id="WVZ61212.1"/>
    </source>
</evidence>
<accession>A0AAQ3WH10</accession>
<dbReference type="AlphaFoldDB" id="A0AAQ3WH10"/>
<organism evidence="3 4">
    <name type="scientific">Paspalum notatum var. saurae</name>
    <dbReference type="NCBI Taxonomy" id="547442"/>
    <lineage>
        <taxon>Eukaryota</taxon>
        <taxon>Viridiplantae</taxon>
        <taxon>Streptophyta</taxon>
        <taxon>Embryophyta</taxon>
        <taxon>Tracheophyta</taxon>
        <taxon>Spermatophyta</taxon>
        <taxon>Magnoliopsida</taxon>
        <taxon>Liliopsida</taxon>
        <taxon>Poales</taxon>
        <taxon>Poaceae</taxon>
        <taxon>PACMAD clade</taxon>
        <taxon>Panicoideae</taxon>
        <taxon>Andropogonodae</taxon>
        <taxon>Paspaleae</taxon>
        <taxon>Paspalinae</taxon>
        <taxon>Paspalum</taxon>
    </lineage>
</organism>
<reference evidence="3 4" key="1">
    <citation type="submission" date="2024-02" db="EMBL/GenBank/DDBJ databases">
        <title>High-quality chromosome-scale genome assembly of Pensacola bahiagrass (Paspalum notatum Flugge var. saurae).</title>
        <authorList>
            <person name="Vega J.M."/>
            <person name="Podio M."/>
            <person name="Orjuela J."/>
            <person name="Siena L.A."/>
            <person name="Pessino S.C."/>
            <person name="Combes M.C."/>
            <person name="Mariac C."/>
            <person name="Albertini E."/>
            <person name="Pupilli F."/>
            <person name="Ortiz J.P.A."/>
            <person name="Leblanc O."/>
        </authorList>
    </citation>
    <scope>NUCLEOTIDE SEQUENCE [LARGE SCALE GENOMIC DNA]</scope>
    <source>
        <strain evidence="3">R1</strain>
        <tissue evidence="3">Leaf</tissue>
    </source>
</reference>
<dbReference type="Proteomes" id="UP001341281">
    <property type="component" value="Chromosome 02"/>
</dbReference>
<evidence type="ECO:0000256" key="1">
    <source>
        <dbReference type="SAM" id="MobiDB-lite"/>
    </source>
</evidence>
<feature type="region of interest" description="Disordered" evidence="1">
    <location>
        <begin position="91"/>
        <end position="132"/>
    </location>
</feature>
<dbReference type="EMBL" id="CP144746">
    <property type="protein sequence ID" value="WVZ61212.1"/>
    <property type="molecule type" value="Genomic_DNA"/>
</dbReference>
<feature type="compositionally biased region" description="Polar residues" evidence="1">
    <location>
        <begin position="109"/>
        <end position="123"/>
    </location>
</feature>
<gene>
    <name evidence="3" type="ORF">U9M48_011123</name>
</gene>
<protein>
    <recommendedName>
        <fullName evidence="2">DUF7795 domain-containing protein</fullName>
    </recommendedName>
</protein>
<sequence length="369" mass="40224">MQRQPSTRGGPRSVSAAAAASASVGHARGLPSALQCEAFWVTAGHRAPPAFRGPLRPRPKLVVLVLSTKEDRLLQYSQSIHFKYFMSTPPTSGGGGPASGEHAAASRAPTASSNAAADPSQGTERPGKGEASAMLDTPQANAAGEDESTCRGVFIVFMTKVAQFEELAESGERLLMRFRQELEYFQRPPIPKESDVMNQIVKSNCTVRMRSYLQAGCRLHCPDISNINQLSSSEDGLKDHINKVKILIKEIECLVEDVYGITLTASLSALEVADSHCIENMASTDCCFTEGMQREEGKSADQLDSDVSLVTVMVMVLNMLKLDYTMQEKIVGALSLKTPSAELEGYCLMWDLHPYIDDDVMRLAWNMCP</sequence>
<dbReference type="PANTHER" id="PTHR35305">
    <property type="entry name" value="FAD-BINDING PROTEIN"/>
    <property type="match status" value="1"/>
</dbReference>
<dbReference type="PANTHER" id="PTHR35305:SF2">
    <property type="entry name" value="FAD-BINDING PROTEIN"/>
    <property type="match status" value="1"/>
</dbReference>
<dbReference type="InterPro" id="IPR056697">
    <property type="entry name" value="DUF7795"/>
</dbReference>
<keyword evidence="4" id="KW-1185">Reference proteome</keyword>
<name>A0AAQ3WH10_PASNO</name>
<feature type="domain" description="DUF7795" evidence="2">
    <location>
        <begin position="146"/>
        <end position="265"/>
    </location>
</feature>
<evidence type="ECO:0000259" key="2">
    <source>
        <dbReference type="Pfam" id="PF25071"/>
    </source>
</evidence>